<comment type="caution">
    <text evidence="1">The sequence shown here is derived from an EMBL/GenBank/DDBJ whole genome shotgun (WGS) entry which is preliminary data.</text>
</comment>
<dbReference type="Proteomes" id="UP001431783">
    <property type="component" value="Unassembled WGS sequence"/>
</dbReference>
<keyword evidence="2" id="KW-1185">Reference proteome</keyword>
<organism evidence="1 2">
    <name type="scientific">Henosepilachna vigintioctopunctata</name>
    <dbReference type="NCBI Taxonomy" id="420089"/>
    <lineage>
        <taxon>Eukaryota</taxon>
        <taxon>Metazoa</taxon>
        <taxon>Ecdysozoa</taxon>
        <taxon>Arthropoda</taxon>
        <taxon>Hexapoda</taxon>
        <taxon>Insecta</taxon>
        <taxon>Pterygota</taxon>
        <taxon>Neoptera</taxon>
        <taxon>Endopterygota</taxon>
        <taxon>Coleoptera</taxon>
        <taxon>Polyphaga</taxon>
        <taxon>Cucujiformia</taxon>
        <taxon>Coccinelloidea</taxon>
        <taxon>Coccinellidae</taxon>
        <taxon>Epilachninae</taxon>
        <taxon>Epilachnini</taxon>
        <taxon>Henosepilachna</taxon>
    </lineage>
</organism>
<proteinExistence type="predicted"/>
<dbReference type="EMBL" id="JARQZJ010000094">
    <property type="protein sequence ID" value="KAK9884840.1"/>
    <property type="molecule type" value="Genomic_DNA"/>
</dbReference>
<evidence type="ECO:0000313" key="2">
    <source>
        <dbReference type="Proteomes" id="UP001431783"/>
    </source>
</evidence>
<dbReference type="AlphaFoldDB" id="A0AAW1UXY7"/>
<reference evidence="1 2" key="1">
    <citation type="submission" date="2023-03" db="EMBL/GenBank/DDBJ databases">
        <title>Genome insight into feeding habits of ladybird beetles.</title>
        <authorList>
            <person name="Li H.-S."/>
            <person name="Huang Y.-H."/>
            <person name="Pang H."/>
        </authorList>
    </citation>
    <scope>NUCLEOTIDE SEQUENCE [LARGE SCALE GENOMIC DNA]</scope>
    <source>
        <strain evidence="1">SYSU_2023b</strain>
        <tissue evidence="1">Whole body</tissue>
    </source>
</reference>
<sequence>MPLSSANFDSINSPNWQTQYCFLFSMVRNAKGEDIMLELPQIIHKTALAITTVHLAARQSLLEKKAKESPRGRRRTALLGPMLRPSATGYRRNWR</sequence>
<accession>A0AAW1UXY7</accession>
<gene>
    <name evidence="1" type="ORF">WA026_009066</name>
</gene>
<evidence type="ECO:0000313" key="1">
    <source>
        <dbReference type="EMBL" id="KAK9884840.1"/>
    </source>
</evidence>
<protein>
    <submittedName>
        <fullName evidence="1">Uncharacterized protein</fullName>
    </submittedName>
</protein>
<name>A0AAW1UXY7_9CUCU</name>